<sequence>MVSAFLCQGAFQLVSILLASKCLQRLLDEEEDDDEEEREESCKRSKVKSFSGRFRSRGLMVIKNKLRYEMEQL</sequence>
<keyword evidence="2" id="KW-1185">Reference proteome</keyword>
<comment type="caution">
    <text evidence="1">The sequence shown here is derived from an EMBL/GenBank/DDBJ whole genome shotgun (WGS) entry which is preliminary data.</text>
</comment>
<proteinExistence type="predicted"/>
<reference evidence="1 2" key="2">
    <citation type="journal article" date="2022" name="Mol. Ecol. Resour.">
        <title>The genomes of chicory, endive, great burdock and yacon provide insights into Asteraceae paleo-polyploidization history and plant inulin production.</title>
        <authorList>
            <person name="Fan W."/>
            <person name="Wang S."/>
            <person name="Wang H."/>
            <person name="Wang A."/>
            <person name="Jiang F."/>
            <person name="Liu H."/>
            <person name="Zhao H."/>
            <person name="Xu D."/>
            <person name="Zhang Y."/>
        </authorList>
    </citation>
    <scope>NUCLEOTIDE SEQUENCE [LARGE SCALE GENOMIC DNA]</scope>
    <source>
        <strain evidence="2">cv. Yunnan</strain>
        <tissue evidence="1">Leaves</tissue>
    </source>
</reference>
<accession>A0ACB9IU94</accession>
<name>A0ACB9IU94_9ASTR</name>
<evidence type="ECO:0000313" key="1">
    <source>
        <dbReference type="EMBL" id="KAI3811412.1"/>
    </source>
</evidence>
<evidence type="ECO:0000313" key="2">
    <source>
        <dbReference type="Proteomes" id="UP001056120"/>
    </source>
</evidence>
<protein>
    <submittedName>
        <fullName evidence="1">Uncharacterized protein</fullName>
    </submittedName>
</protein>
<dbReference type="EMBL" id="CM042024">
    <property type="protein sequence ID" value="KAI3811412.1"/>
    <property type="molecule type" value="Genomic_DNA"/>
</dbReference>
<reference evidence="2" key="1">
    <citation type="journal article" date="2022" name="Mol. Ecol. Resour.">
        <title>The genomes of chicory, endive, great burdock and yacon provide insights into Asteraceae palaeo-polyploidization history and plant inulin production.</title>
        <authorList>
            <person name="Fan W."/>
            <person name="Wang S."/>
            <person name="Wang H."/>
            <person name="Wang A."/>
            <person name="Jiang F."/>
            <person name="Liu H."/>
            <person name="Zhao H."/>
            <person name="Xu D."/>
            <person name="Zhang Y."/>
        </authorList>
    </citation>
    <scope>NUCLEOTIDE SEQUENCE [LARGE SCALE GENOMIC DNA]</scope>
    <source>
        <strain evidence="2">cv. Yunnan</strain>
    </source>
</reference>
<gene>
    <name evidence="1" type="ORF">L1987_21134</name>
</gene>
<dbReference type="Proteomes" id="UP001056120">
    <property type="component" value="Linkage Group LG07"/>
</dbReference>
<organism evidence="1 2">
    <name type="scientific">Smallanthus sonchifolius</name>
    <dbReference type="NCBI Taxonomy" id="185202"/>
    <lineage>
        <taxon>Eukaryota</taxon>
        <taxon>Viridiplantae</taxon>
        <taxon>Streptophyta</taxon>
        <taxon>Embryophyta</taxon>
        <taxon>Tracheophyta</taxon>
        <taxon>Spermatophyta</taxon>
        <taxon>Magnoliopsida</taxon>
        <taxon>eudicotyledons</taxon>
        <taxon>Gunneridae</taxon>
        <taxon>Pentapetalae</taxon>
        <taxon>asterids</taxon>
        <taxon>campanulids</taxon>
        <taxon>Asterales</taxon>
        <taxon>Asteraceae</taxon>
        <taxon>Asteroideae</taxon>
        <taxon>Heliantheae alliance</taxon>
        <taxon>Millerieae</taxon>
        <taxon>Smallanthus</taxon>
    </lineage>
</organism>